<dbReference type="Pfam" id="PF00196">
    <property type="entry name" value="GerE"/>
    <property type="match status" value="1"/>
</dbReference>
<gene>
    <name evidence="2" type="ORF">CF386_00010</name>
</gene>
<dbReference type="OrthoDB" id="9774661at2"/>
<dbReference type="SMART" id="SM00421">
    <property type="entry name" value="HTH_LUXR"/>
    <property type="match status" value="1"/>
</dbReference>
<protein>
    <recommendedName>
        <fullName evidence="1">HTH luxR-type domain-containing protein</fullName>
    </recommendedName>
</protein>
<proteinExistence type="predicted"/>
<dbReference type="EMBL" id="CP022355">
    <property type="protein sequence ID" value="ASK77587.1"/>
    <property type="molecule type" value="Genomic_DNA"/>
</dbReference>
<organism evidence="2 3">
    <name type="scientific">Paraphotobacterium marinum</name>
    <dbReference type="NCBI Taxonomy" id="1755811"/>
    <lineage>
        <taxon>Bacteria</taxon>
        <taxon>Pseudomonadati</taxon>
        <taxon>Pseudomonadota</taxon>
        <taxon>Gammaproteobacteria</taxon>
        <taxon>Vibrionales</taxon>
        <taxon>Vibrionaceae</taxon>
        <taxon>Paraphotobacterium</taxon>
    </lineage>
</organism>
<dbReference type="GO" id="GO:0003677">
    <property type="term" value="F:DNA binding"/>
    <property type="evidence" value="ECO:0007669"/>
    <property type="project" value="InterPro"/>
</dbReference>
<keyword evidence="3" id="KW-1185">Reference proteome</keyword>
<dbReference type="PRINTS" id="PR00038">
    <property type="entry name" value="HTHLUXR"/>
</dbReference>
<evidence type="ECO:0000313" key="2">
    <source>
        <dbReference type="EMBL" id="ASK77587.1"/>
    </source>
</evidence>
<dbReference type="CDD" id="cd06170">
    <property type="entry name" value="LuxR_C_like"/>
    <property type="match status" value="1"/>
</dbReference>
<dbReference type="RefSeq" id="WP_089072497.1">
    <property type="nucleotide sequence ID" value="NZ_CP022355.1"/>
</dbReference>
<reference evidence="2 3" key="1">
    <citation type="journal article" date="2016" name="Int. J. Syst. Evol. Microbiol.">
        <title>Paraphotobacterium marinum gen. nov., sp. nov., a member of the family Vibrionaceae, isolated from surface seawater.</title>
        <authorList>
            <person name="Huang Z."/>
            <person name="Dong C."/>
            <person name="Shao Z."/>
        </authorList>
    </citation>
    <scope>NUCLEOTIDE SEQUENCE [LARGE SCALE GENOMIC DNA]</scope>
    <source>
        <strain evidence="2 3">NSCS20N07D</strain>
    </source>
</reference>
<dbReference type="KEGG" id="pmai:CF386_00010"/>
<dbReference type="SUPFAM" id="SSF46894">
    <property type="entry name" value="C-terminal effector domain of the bipartite response regulators"/>
    <property type="match status" value="1"/>
</dbReference>
<dbReference type="AlphaFoldDB" id="A0A220VAZ5"/>
<sequence length="173" mass="20133">MFSTKKYISNNNIRKARKNCFYHQYTSYHTNHDCSIVLMAFSSEKINNRPQEIYDKTIGSFKKHCYDLVENSIPTILSKLNELKFSRFGTDKTFRQQTILNENHNQHIIDNLTNNEKSILYWASNGKTSEETSFILGLTKHTVQTYRKKAIQKLNASNISHSISIARSCNMIV</sequence>
<dbReference type="GO" id="GO:0006355">
    <property type="term" value="P:regulation of DNA-templated transcription"/>
    <property type="evidence" value="ECO:0007669"/>
    <property type="project" value="InterPro"/>
</dbReference>
<dbReference type="Gene3D" id="1.10.10.10">
    <property type="entry name" value="Winged helix-like DNA-binding domain superfamily/Winged helix DNA-binding domain"/>
    <property type="match status" value="1"/>
</dbReference>
<dbReference type="Proteomes" id="UP000242175">
    <property type="component" value="Chromosome large"/>
</dbReference>
<accession>A0A220VAZ5</accession>
<name>A0A220VAZ5_9GAMM</name>
<feature type="domain" description="HTH luxR-type" evidence="1">
    <location>
        <begin position="105"/>
        <end position="170"/>
    </location>
</feature>
<evidence type="ECO:0000259" key="1">
    <source>
        <dbReference type="PROSITE" id="PS50043"/>
    </source>
</evidence>
<evidence type="ECO:0000313" key="3">
    <source>
        <dbReference type="Proteomes" id="UP000242175"/>
    </source>
</evidence>
<dbReference type="InterPro" id="IPR036388">
    <property type="entry name" value="WH-like_DNA-bd_sf"/>
</dbReference>
<dbReference type="PROSITE" id="PS50043">
    <property type="entry name" value="HTH_LUXR_2"/>
    <property type="match status" value="1"/>
</dbReference>
<dbReference type="InterPro" id="IPR016032">
    <property type="entry name" value="Sig_transdc_resp-reg_C-effctor"/>
</dbReference>
<dbReference type="InterPro" id="IPR000792">
    <property type="entry name" value="Tscrpt_reg_LuxR_C"/>
</dbReference>